<dbReference type="SUPFAM" id="SSF53474">
    <property type="entry name" value="alpha/beta-Hydrolases"/>
    <property type="match status" value="1"/>
</dbReference>
<reference evidence="1 2" key="1">
    <citation type="submission" date="2024-01" db="EMBL/GenBank/DDBJ databases">
        <title>A draft genome for the cacao thread blight pathogen Marasmiellus scandens.</title>
        <authorList>
            <person name="Baruah I.K."/>
            <person name="Leung J."/>
            <person name="Bukari Y."/>
            <person name="Amoako-Attah I."/>
            <person name="Meinhardt L.W."/>
            <person name="Bailey B.A."/>
            <person name="Cohen S.P."/>
        </authorList>
    </citation>
    <scope>NUCLEOTIDE SEQUENCE [LARGE SCALE GENOMIC DNA]</scope>
    <source>
        <strain evidence="1 2">GH-19</strain>
    </source>
</reference>
<proteinExistence type="predicted"/>
<comment type="caution">
    <text evidence="1">The sequence shown here is derived from an EMBL/GenBank/DDBJ whole genome shotgun (WGS) entry which is preliminary data.</text>
</comment>
<name>A0ABR1K6D7_9AGAR</name>
<accession>A0ABR1K6D7</accession>
<dbReference type="Gene3D" id="3.40.50.1820">
    <property type="entry name" value="alpha/beta hydrolase"/>
    <property type="match status" value="1"/>
</dbReference>
<gene>
    <name evidence="1" type="ORF">VKT23_002549</name>
</gene>
<sequence>MLKGQYVTVAPTSTCPFFVEAIRYVPESTDSSRQRRSCGLTLILLHAMNLHKETYSLMIQHLFEDFGGLDVKEAWSIDNPNSGRSSSLNQELLQSSQYRERWLAADYANAVHSFLYSSPLGRDFHNERLIAVGHSSGTCSV</sequence>
<evidence type="ECO:0000313" key="2">
    <source>
        <dbReference type="Proteomes" id="UP001498398"/>
    </source>
</evidence>
<keyword evidence="2" id="KW-1185">Reference proteome</keyword>
<organism evidence="1 2">
    <name type="scientific">Marasmiellus scandens</name>
    <dbReference type="NCBI Taxonomy" id="2682957"/>
    <lineage>
        <taxon>Eukaryota</taxon>
        <taxon>Fungi</taxon>
        <taxon>Dikarya</taxon>
        <taxon>Basidiomycota</taxon>
        <taxon>Agaricomycotina</taxon>
        <taxon>Agaricomycetes</taxon>
        <taxon>Agaricomycetidae</taxon>
        <taxon>Agaricales</taxon>
        <taxon>Marasmiineae</taxon>
        <taxon>Omphalotaceae</taxon>
        <taxon>Marasmiellus</taxon>
    </lineage>
</organism>
<dbReference type="InterPro" id="IPR029058">
    <property type="entry name" value="AB_hydrolase_fold"/>
</dbReference>
<dbReference type="EMBL" id="JBANRG010000002">
    <property type="protein sequence ID" value="KAK7471137.1"/>
    <property type="molecule type" value="Genomic_DNA"/>
</dbReference>
<evidence type="ECO:0000313" key="1">
    <source>
        <dbReference type="EMBL" id="KAK7471137.1"/>
    </source>
</evidence>
<dbReference type="Proteomes" id="UP001498398">
    <property type="component" value="Unassembled WGS sequence"/>
</dbReference>
<protein>
    <submittedName>
        <fullName evidence="1">Uncharacterized protein</fullName>
    </submittedName>
</protein>